<dbReference type="FunFam" id="1.10.510.10:FF:000571">
    <property type="entry name" value="Maternal embryonic leucine zipper kinase"/>
    <property type="match status" value="1"/>
</dbReference>
<keyword evidence="1 3" id="KW-0547">Nucleotide-binding</keyword>
<dbReference type="PANTHER" id="PTHR24347">
    <property type="entry name" value="SERINE/THREONINE-PROTEIN KINASE"/>
    <property type="match status" value="1"/>
</dbReference>
<reference evidence="7 8" key="1">
    <citation type="journal article" name="Sci. Rep.">
        <title>Genome-scale phylogenetic analyses confirm Olpidium as the closest living zoosporic fungus to the non-flagellated, terrestrial fungi.</title>
        <authorList>
            <person name="Chang Y."/>
            <person name="Rochon D."/>
            <person name="Sekimoto S."/>
            <person name="Wang Y."/>
            <person name="Chovatia M."/>
            <person name="Sandor L."/>
            <person name="Salamov A."/>
            <person name="Grigoriev I.V."/>
            <person name="Stajich J.E."/>
            <person name="Spatafora J.W."/>
        </authorList>
    </citation>
    <scope>NUCLEOTIDE SEQUENCE [LARGE SCALE GENOMIC DNA]</scope>
    <source>
        <strain evidence="7">S191</strain>
    </source>
</reference>
<dbReference type="SMART" id="SM00220">
    <property type="entry name" value="S_TKc"/>
    <property type="match status" value="1"/>
</dbReference>
<dbReference type="InterPro" id="IPR008271">
    <property type="entry name" value="Ser/Thr_kinase_AS"/>
</dbReference>
<dbReference type="Gene3D" id="1.10.510.10">
    <property type="entry name" value="Transferase(Phosphotransferase) domain 1"/>
    <property type="match status" value="1"/>
</dbReference>
<sequence>MPRVAAEEGEADGQLLAEAGPPRSPEVWSLSVAPASKDTEAPSEGLPIKDIGLSAGADGASSTFPSIANTPIVPQRDLLVFEDLVIEDVILGSGQFGIVKRGYYRATKERRELTILKKCNHVTRADAALASTFLRCRAPVPQPGIIRLRHAIDSSNMLYLIMDLVNGGDLLEYIMQRGSIVEDEAKFLFHQVCVAVCYLHKRGIVHRDLKPENLLLSMEDGVKRCRIADFGFATLLAGQQQQLHSVIGTPSYMVDTRLNVNGYDQAADLWSLGVILYIMLGGVFPFETDRPIIDQIKAGEFFFPDAQFARVSDSAIDLCCNLLVVDPRRRYSVHQALAHPWLRAESQLDFAR</sequence>
<dbReference type="EMBL" id="JAEFCI010012081">
    <property type="protein sequence ID" value="KAG5456221.1"/>
    <property type="molecule type" value="Genomic_DNA"/>
</dbReference>
<gene>
    <name evidence="7" type="ORF">BJ554DRAFT_4093</name>
</gene>
<dbReference type="PROSITE" id="PS50011">
    <property type="entry name" value="PROTEIN_KINASE_DOM"/>
    <property type="match status" value="1"/>
</dbReference>
<keyword evidence="8" id="KW-1185">Reference proteome</keyword>
<comment type="caution">
    <text evidence="7">The sequence shown here is derived from an EMBL/GenBank/DDBJ whole genome shotgun (WGS) entry which is preliminary data.</text>
</comment>
<dbReference type="Pfam" id="PF00069">
    <property type="entry name" value="Pkinase"/>
    <property type="match status" value="1"/>
</dbReference>
<dbReference type="PROSITE" id="PS00107">
    <property type="entry name" value="PROTEIN_KINASE_ATP"/>
    <property type="match status" value="1"/>
</dbReference>
<protein>
    <submittedName>
        <fullName evidence="7">Kinase-like domain-containing protein</fullName>
    </submittedName>
</protein>
<feature type="domain" description="Protein kinase" evidence="6">
    <location>
        <begin position="85"/>
        <end position="342"/>
    </location>
</feature>
<dbReference type="InterPro" id="IPR011009">
    <property type="entry name" value="Kinase-like_dom_sf"/>
</dbReference>
<evidence type="ECO:0000256" key="5">
    <source>
        <dbReference type="SAM" id="MobiDB-lite"/>
    </source>
</evidence>
<feature type="region of interest" description="Disordered" evidence="5">
    <location>
        <begin position="1"/>
        <end position="28"/>
    </location>
</feature>
<evidence type="ECO:0000256" key="1">
    <source>
        <dbReference type="ARBA" id="ARBA00022741"/>
    </source>
</evidence>
<evidence type="ECO:0000259" key="6">
    <source>
        <dbReference type="PROSITE" id="PS50011"/>
    </source>
</evidence>
<dbReference type="InterPro" id="IPR000719">
    <property type="entry name" value="Prot_kinase_dom"/>
</dbReference>
<evidence type="ECO:0000313" key="8">
    <source>
        <dbReference type="Proteomes" id="UP000673691"/>
    </source>
</evidence>
<evidence type="ECO:0000256" key="2">
    <source>
        <dbReference type="ARBA" id="ARBA00022840"/>
    </source>
</evidence>
<dbReference type="Proteomes" id="UP000673691">
    <property type="component" value="Unassembled WGS sequence"/>
</dbReference>
<comment type="similarity">
    <text evidence="4">Belongs to the protein kinase superfamily.</text>
</comment>
<evidence type="ECO:0000256" key="3">
    <source>
        <dbReference type="PROSITE-ProRule" id="PRU10141"/>
    </source>
</evidence>
<dbReference type="SUPFAM" id="SSF56112">
    <property type="entry name" value="Protein kinase-like (PK-like)"/>
    <property type="match status" value="1"/>
</dbReference>
<dbReference type="GO" id="GO:0004674">
    <property type="term" value="F:protein serine/threonine kinase activity"/>
    <property type="evidence" value="ECO:0007669"/>
    <property type="project" value="UniProtKB-KW"/>
</dbReference>
<dbReference type="PROSITE" id="PS00108">
    <property type="entry name" value="PROTEIN_KINASE_ST"/>
    <property type="match status" value="1"/>
</dbReference>
<evidence type="ECO:0000313" key="7">
    <source>
        <dbReference type="EMBL" id="KAG5456221.1"/>
    </source>
</evidence>
<dbReference type="AlphaFoldDB" id="A0A8H7ZMM5"/>
<dbReference type="OrthoDB" id="504170at2759"/>
<keyword evidence="4" id="KW-0723">Serine/threonine-protein kinase</keyword>
<dbReference type="GO" id="GO:0005524">
    <property type="term" value="F:ATP binding"/>
    <property type="evidence" value="ECO:0007669"/>
    <property type="project" value="UniProtKB-UniRule"/>
</dbReference>
<evidence type="ECO:0000256" key="4">
    <source>
        <dbReference type="RuleBase" id="RU000304"/>
    </source>
</evidence>
<keyword evidence="4" id="KW-0808">Transferase</keyword>
<dbReference type="InterPro" id="IPR017441">
    <property type="entry name" value="Protein_kinase_ATP_BS"/>
</dbReference>
<feature type="binding site" evidence="3">
    <location>
        <position position="117"/>
    </location>
    <ligand>
        <name>ATP</name>
        <dbReference type="ChEBI" id="CHEBI:30616"/>
    </ligand>
</feature>
<name>A0A8H7ZMM5_9FUNG</name>
<organism evidence="7 8">
    <name type="scientific">Olpidium bornovanus</name>
    <dbReference type="NCBI Taxonomy" id="278681"/>
    <lineage>
        <taxon>Eukaryota</taxon>
        <taxon>Fungi</taxon>
        <taxon>Fungi incertae sedis</taxon>
        <taxon>Olpidiomycota</taxon>
        <taxon>Olpidiomycotina</taxon>
        <taxon>Olpidiomycetes</taxon>
        <taxon>Olpidiales</taxon>
        <taxon>Olpidiaceae</taxon>
        <taxon>Olpidium</taxon>
    </lineage>
</organism>
<proteinExistence type="inferred from homology"/>
<accession>A0A8H7ZMM5</accession>
<keyword evidence="4" id="KW-0418">Kinase</keyword>
<keyword evidence="2 3" id="KW-0067">ATP-binding</keyword>